<protein>
    <submittedName>
        <fullName evidence="3">Spore coat protein SA</fullName>
    </submittedName>
</protein>
<dbReference type="EMBL" id="BMHE01000051">
    <property type="protein sequence ID" value="GGA06928.1"/>
    <property type="molecule type" value="Genomic_DNA"/>
</dbReference>
<name>A0ABQ1FDG6_9BACL</name>
<evidence type="ECO:0000313" key="3">
    <source>
        <dbReference type="EMBL" id="GGA06928.1"/>
    </source>
</evidence>
<keyword evidence="4" id="KW-1185">Reference proteome</keyword>
<dbReference type="InterPro" id="IPR001296">
    <property type="entry name" value="Glyco_trans_1"/>
</dbReference>
<comment type="caution">
    <text evidence="3">The sequence shown here is derived from an EMBL/GenBank/DDBJ whole genome shotgun (WGS) entry which is preliminary data.</text>
</comment>
<dbReference type="CDD" id="cd03801">
    <property type="entry name" value="GT4_PimA-like"/>
    <property type="match status" value="1"/>
</dbReference>
<dbReference type="InterPro" id="IPR028098">
    <property type="entry name" value="Glyco_trans_4-like_N"/>
</dbReference>
<dbReference type="SUPFAM" id="SSF53756">
    <property type="entry name" value="UDP-Glycosyltransferase/glycogen phosphorylase"/>
    <property type="match status" value="1"/>
</dbReference>
<evidence type="ECO:0000259" key="1">
    <source>
        <dbReference type="Pfam" id="PF00534"/>
    </source>
</evidence>
<gene>
    <name evidence="3" type="primary">cotSA</name>
    <name evidence="3" type="ORF">GCM10008018_60940</name>
</gene>
<evidence type="ECO:0000313" key="4">
    <source>
        <dbReference type="Proteomes" id="UP000615455"/>
    </source>
</evidence>
<sequence length="427" mass="48074">MNSDVHVLIVAPEQIPVPPVLGGSVEICIHAIARQLAKEHHVTVISRRHMKYAHVTREGQLTIVRVPTGSKNRYLHEVLKATRGKTYDWIQVDNRPYYAAMVKKHFPRIPVSLFMHSLTFMKPPYASMARCAKHLDKVDWIVANSSSLEQELVRLYPKQSGKVHKIYLGTDVDRFSPRSTDAIRRLRKKYRVGSGFQVLYAGRLIRRKGISLLIRAVHLARKSVPDMKLLIAGGEQSKGFKAALQKKAKKLAVPTKFLGNIPHRRMHHVYGLANCFVCPSQQHEAFGLVNVEAMASGLPVIASANGGIKEVIRHEHNGVLIRSFRSPKAFAEGIVAIAKQKERAICLARQARQDVVKQFSWQATAQSLADLYRLKLEAEHEEDSQETERDPLSPVYYEQDWQDEGCGSEGIAQAICANDETDDVRDT</sequence>
<keyword evidence="3" id="KW-0946">Virion</keyword>
<dbReference type="PANTHER" id="PTHR45947:SF3">
    <property type="entry name" value="SULFOQUINOVOSYL TRANSFERASE SQD2"/>
    <property type="match status" value="1"/>
</dbReference>
<feature type="domain" description="Glycosyltransferase subfamily 4-like N-terminal" evidence="2">
    <location>
        <begin position="25"/>
        <end position="174"/>
    </location>
</feature>
<dbReference type="InterPro" id="IPR050194">
    <property type="entry name" value="Glycosyltransferase_grp1"/>
</dbReference>
<dbReference type="Pfam" id="PF13439">
    <property type="entry name" value="Glyco_transf_4"/>
    <property type="match status" value="1"/>
</dbReference>
<organism evidence="3 4">
    <name type="scientific">Paenibacillus marchantiophytorum</name>
    <dbReference type="NCBI Taxonomy" id="1619310"/>
    <lineage>
        <taxon>Bacteria</taxon>
        <taxon>Bacillati</taxon>
        <taxon>Bacillota</taxon>
        <taxon>Bacilli</taxon>
        <taxon>Bacillales</taxon>
        <taxon>Paenibacillaceae</taxon>
        <taxon>Paenibacillus</taxon>
    </lineage>
</organism>
<dbReference type="Pfam" id="PF00534">
    <property type="entry name" value="Glycos_transf_1"/>
    <property type="match status" value="1"/>
</dbReference>
<proteinExistence type="predicted"/>
<dbReference type="Gene3D" id="3.40.50.2000">
    <property type="entry name" value="Glycogen Phosphorylase B"/>
    <property type="match status" value="2"/>
</dbReference>
<keyword evidence="3" id="KW-0167">Capsid protein</keyword>
<dbReference type="PANTHER" id="PTHR45947">
    <property type="entry name" value="SULFOQUINOVOSYL TRANSFERASE SQD2"/>
    <property type="match status" value="1"/>
</dbReference>
<dbReference type="Proteomes" id="UP000615455">
    <property type="component" value="Unassembled WGS sequence"/>
</dbReference>
<feature type="domain" description="Glycosyl transferase family 1" evidence="1">
    <location>
        <begin position="192"/>
        <end position="353"/>
    </location>
</feature>
<evidence type="ECO:0000259" key="2">
    <source>
        <dbReference type="Pfam" id="PF13439"/>
    </source>
</evidence>
<accession>A0ABQ1FDG6</accession>
<reference evidence="4" key="1">
    <citation type="journal article" date="2019" name="Int. J. Syst. Evol. Microbiol.">
        <title>The Global Catalogue of Microorganisms (GCM) 10K type strain sequencing project: providing services to taxonomists for standard genome sequencing and annotation.</title>
        <authorList>
            <consortium name="The Broad Institute Genomics Platform"/>
            <consortium name="The Broad Institute Genome Sequencing Center for Infectious Disease"/>
            <person name="Wu L."/>
            <person name="Ma J."/>
        </authorList>
    </citation>
    <scope>NUCLEOTIDE SEQUENCE [LARGE SCALE GENOMIC DNA]</scope>
    <source>
        <strain evidence="4">CGMCC 1.15043</strain>
    </source>
</reference>